<proteinExistence type="predicted"/>
<dbReference type="EMBL" id="PENI01000006">
    <property type="protein sequence ID" value="RMB85588.1"/>
    <property type="molecule type" value="Genomic_DNA"/>
</dbReference>
<dbReference type="Proteomes" id="UP000270471">
    <property type="component" value="Unassembled WGS sequence"/>
</dbReference>
<comment type="caution">
    <text evidence="1">The sequence shown here is derived from an EMBL/GenBank/DDBJ whole genome shotgun (WGS) entry which is preliminary data.</text>
</comment>
<dbReference type="InterPro" id="IPR009061">
    <property type="entry name" value="DNA-bd_dom_put_sf"/>
</dbReference>
<evidence type="ECO:0000313" key="2">
    <source>
        <dbReference type="Proteomes" id="UP000270471"/>
    </source>
</evidence>
<organism evidence="1 2">
    <name type="scientific">Streptomyces shenzhenensis</name>
    <dbReference type="NCBI Taxonomy" id="943815"/>
    <lineage>
        <taxon>Bacteria</taxon>
        <taxon>Bacillati</taxon>
        <taxon>Actinomycetota</taxon>
        <taxon>Actinomycetes</taxon>
        <taxon>Kitasatosporales</taxon>
        <taxon>Streptomycetaceae</taxon>
        <taxon>Streptomyces</taxon>
    </lineage>
</organism>
<sequence>MPKKSDRRVEALPAGLRPLLTQRQLETYYGVSDWTVLQWIKGGMPVKRLKTTGQQQKEVRRFDLSAVEAWMAEHDQLVTA</sequence>
<evidence type="ECO:0000313" key="1">
    <source>
        <dbReference type="EMBL" id="RMB85588.1"/>
    </source>
</evidence>
<gene>
    <name evidence="1" type="ORF">CTZ28_12405</name>
</gene>
<accession>A0A3M0IB60</accession>
<dbReference type="AlphaFoldDB" id="A0A3M0IB60"/>
<dbReference type="OrthoDB" id="4265528at2"/>
<dbReference type="Gene3D" id="1.10.10.10">
    <property type="entry name" value="Winged helix-like DNA-binding domain superfamily/Winged helix DNA-binding domain"/>
    <property type="match status" value="1"/>
</dbReference>
<evidence type="ECO:0008006" key="3">
    <source>
        <dbReference type="Google" id="ProtNLM"/>
    </source>
</evidence>
<protein>
    <recommendedName>
        <fullName evidence="3">DNA-binding protein</fullName>
    </recommendedName>
</protein>
<dbReference type="InterPro" id="IPR036388">
    <property type="entry name" value="WH-like_DNA-bd_sf"/>
</dbReference>
<keyword evidence="2" id="KW-1185">Reference proteome</keyword>
<name>A0A3M0IB60_9ACTN</name>
<dbReference type="RefSeq" id="WP_121889410.1">
    <property type="nucleotide sequence ID" value="NZ_PENI01000006.1"/>
</dbReference>
<reference evidence="1 2" key="1">
    <citation type="submission" date="2017-11" db="EMBL/GenBank/DDBJ databases">
        <title>Draft genome of actinobacteria isolated from guarana (Paullinia cupana (Mart.) Ducke.</title>
        <authorList>
            <person name="Siqueira K.A."/>
            <person name="Liotti R.G."/>
            <person name="Mendes T.A.O."/>
            <person name="Soares M.A."/>
        </authorList>
    </citation>
    <scope>NUCLEOTIDE SEQUENCE [LARGE SCALE GENOMIC DNA]</scope>
    <source>
        <strain evidence="1 2">193</strain>
    </source>
</reference>
<dbReference type="SUPFAM" id="SSF46955">
    <property type="entry name" value="Putative DNA-binding domain"/>
    <property type="match status" value="1"/>
</dbReference>